<dbReference type="InterPro" id="IPR036908">
    <property type="entry name" value="RlpA-like_sf"/>
</dbReference>
<reference evidence="7" key="2">
    <citation type="submission" date="2021-08" db="EMBL/GenBank/DDBJ databases">
        <authorList>
            <person name="Tani A."/>
            <person name="Ola A."/>
            <person name="Ogura Y."/>
            <person name="Katsura K."/>
            <person name="Hayashi T."/>
        </authorList>
    </citation>
    <scope>NUCLEOTIDE SEQUENCE</scope>
    <source>
        <strain evidence="7">DSM 19015</strain>
    </source>
</reference>
<protein>
    <recommendedName>
        <fullName evidence="2">peptidoglycan lytic exotransglycosylase</fullName>
        <ecNumber evidence="2">4.2.2.n1</ecNumber>
    </recommendedName>
    <alternativeName>
        <fullName evidence="5">Murein hydrolase A</fullName>
    </alternativeName>
</protein>
<evidence type="ECO:0000256" key="2">
    <source>
        <dbReference type="ARBA" id="ARBA00012587"/>
    </source>
</evidence>
<keyword evidence="4" id="KW-0961">Cell wall biogenesis/degradation</keyword>
<evidence type="ECO:0000259" key="6">
    <source>
        <dbReference type="SMART" id="SM00925"/>
    </source>
</evidence>
<name>A0ABQ4RSN5_9HYPH</name>
<dbReference type="SUPFAM" id="SSF50685">
    <property type="entry name" value="Barwin-like endoglucanases"/>
    <property type="match status" value="1"/>
</dbReference>
<evidence type="ECO:0000313" key="8">
    <source>
        <dbReference type="Proteomes" id="UP001055125"/>
    </source>
</evidence>
<dbReference type="InterPro" id="IPR026044">
    <property type="entry name" value="MltA"/>
</dbReference>
<dbReference type="Gene3D" id="2.40.240.50">
    <property type="entry name" value="Barwin-like endoglucanases"/>
    <property type="match status" value="1"/>
</dbReference>
<dbReference type="EMBL" id="BPQP01000016">
    <property type="protein sequence ID" value="GJD93791.1"/>
    <property type="molecule type" value="Genomic_DNA"/>
</dbReference>
<dbReference type="Gene3D" id="2.40.40.10">
    <property type="entry name" value="RlpA-like domain"/>
    <property type="match status" value="1"/>
</dbReference>
<dbReference type="Pfam" id="PF03562">
    <property type="entry name" value="MltA"/>
    <property type="match status" value="1"/>
</dbReference>
<comment type="caution">
    <text evidence="7">The sequence shown here is derived from an EMBL/GenBank/DDBJ whole genome shotgun (WGS) entry which is preliminary data.</text>
</comment>
<dbReference type="EC" id="4.2.2.n1" evidence="2"/>
<accession>A0ABQ4RSN5</accession>
<dbReference type="InterPro" id="IPR005300">
    <property type="entry name" value="MltA_B"/>
</dbReference>
<dbReference type="RefSeq" id="WP_238242988.1">
    <property type="nucleotide sequence ID" value="NZ_BPQP01000016.1"/>
</dbReference>
<sequence>MIGIATMKPVLARAARRLALRAVPILSCLQGAVAAEPPRVGDAVLEPVAATALPGFPGPDPAAALDAFRRVCAAPPVAIPITAAGSAEDLAAACARARDLAPEAAGAFFREAFDAYRIVRPATGTEPLRRAGFLTGYFEPELAGSLEPGPGFTAAVLARPDDLVPLEPGETRPGLDPGLRAARKVGEALEPYPDRAAIEDGALGERARPLLYLRDAVDLFVLQVQGSGRVRLPDGRSLRVLYDGRNGRPYTSIGKLIVTEGHLPLEGLTLARWTGWLRENPADARRLMRKNASYIFFRLAEIADPGLGPPGAAGVPLTPGRSLAVDANLWRYGLPFWLEGALPGETGPGRLVVAADTGSAIVGPARGDLYLGTGAAAGVVAGNLRDAVGFVVLLPKPPGGAR</sequence>
<reference evidence="7" key="1">
    <citation type="journal article" date="2021" name="Front. Microbiol.">
        <title>Comprehensive Comparative Genomics and Phenotyping of Methylobacterium Species.</title>
        <authorList>
            <person name="Alessa O."/>
            <person name="Ogura Y."/>
            <person name="Fujitani Y."/>
            <person name="Takami H."/>
            <person name="Hayashi T."/>
            <person name="Sahin N."/>
            <person name="Tani A."/>
        </authorList>
    </citation>
    <scope>NUCLEOTIDE SEQUENCE</scope>
    <source>
        <strain evidence="7">DSM 19015</strain>
    </source>
</reference>
<evidence type="ECO:0000256" key="1">
    <source>
        <dbReference type="ARBA" id="ARBA00001420"/>
    </source>
</evidence>
<dbReference type="CDD" id="cd14485">
    <property type="entry name" value="mltA_like_LT_A"/>
    <property type="match status" value="1"/>
</dbReference>
<evidence type="ECO:0000256" key="5">
    <source>
        <dbReference type="ARBA" id="ARBA00030918"/>
    </source>
</evidence>
<feature type="domain" description="Lytic transglycosylase MltA" evidence="6">
    <location>
        <begin position="141"/>
        <end position="298"/>
    </location>
</feature>
<dbReference type="Pfam" id="PF06725">
    <property type="entry name" value="3D"/>
    <property type="match status" value="1"/>
</dbReference>
<keyword evidence="8" id="KW-1185">Reference proteome</keyword>
<dbReference type="Proteomes" id="UP001055125">
    <property type="component" value="Unassembled WGS sequence"/>
</dbReference>
<dbReference type="CDD" id="cd14668">
    <property type="entry name" value="mlta_B"/>
    <property type="match status" value="1"/>
</dbReference>
<organism evidence="7 8">
    <name type="scientific">Methylobacterium iners</name>
    <dbReference type="NCBI Taxonomy" id="418707"/>
    <lineage>
        <taxon>Bacteria</taxon>
        <taxon>Pseudomonadati</taxon>
        <taxon>Pseudomonadota</taxon>
        <taxon>Alphaproteobacteria</taxon>
        <taxon>Hyphomicrobiales</taxon>
        <taxon>Methylobacteriaceae</taxon>
        <taxon>Methylobacterium</taxon>
    </lineage>
</organism>
<dbReference type="InterPro" id="IPR010611">
    <property type="entry name" value="3D_dom"/>
</dbReference>
<dbReference type="PANTHER" id="PTHR30124:SF0">
    <property type="entry name" value="MEMBRANE-BOUND LYTIC MUREIN TRANSGLYCOSYLASE A"/>
    <property type="match status" value="1"/>
</dbReference>
<evidence type="ECO:0000313" key="7">
    <source>
        <dbReference type="EMBL" id="GJD93791.1"/>
    </source>
</evidence>
<evidence type="ECO:0000256" key="4">
    <source>
        <dbReference type="ARBA" id="ARBA00023316"/>
    </source>
</evidence>
<dbReference type="PANTHER" id="PTHR30124">
    <property type="entry name" value="MEMBRANE-BOUND LYTIC MUREIN TRANSGLYCOSYLASE A"/>
    <property type="match status" value="1"/>
</dbReference>
<evidence type="ECO:0000256" key="3">
    <source>
        <dbReference type="ARBA" id="ARBA00023239"/>
    </source>
</evidence>
<gene>
    <name evidence="7" type="ORF">OCOJLMKI_0989</name>
</gene>
<proteinExistence type="predicted"/>
<dbReference type="SMART" id="SM00925">
    <property type="entry name" value="MltA"/>
    <property type="match status" value="1"/>
</dbReference>
<comment type="catalytic activity">
    <reaction evidence="1">
        <text>Exolytic cleavage of the (1-&gt;4)-beta-glycosidic linkage between N-acetylmuramic acid (MurNAc) and N-acetylglucosamine (GlcNAc) residues in peptidoglycan, from either the reducing or the non-reducing ends of the peptidoglycan chains, with concomitant formation of a 1,6-anhydrobond in the MurNAc residue.</text>
        <dbReference type="EC" id="4.2.2.n1"/>
    </reaction>
</comment>
<dbReference type="PIRSF" id="PIRSF019422">
    <property type="entry name" value="MltA"/>
    <property type="match status" value="1"/>
</dbReference>
<keyword evidence="3" id="KW-0456">Lyase</keyword>